<feature type="domain" description="CDR ABC transporter" evidence="10">
    <location>
        <begin position="294"/>
        <end position="384"/>
    </location>
</feature>
<dbReference type="SUPFAM" id="SSF52540">
    <property type="entry name" value="P-loop containing nucleoside triphosphate hydrolases"/>
    <property type="match status" value="2"/>
</dbReference>
<keyword evidence="4 7" id="KW-0812">Transmembrane</keyword>
<dbReference type="Pfam" id="PF06422">
    <property type="entry name" value="PDR_CDR"/>
    <property type="match status" value="1"/>
</dbReference>
<keyword evidence="3" id="KW-0813">Transport</keyword>
<feature type="transmembrane region" description="Helical" evidence="7">
    <location>
        <begin position="129"/>
        <end position="154"/>
    </location>
</feature>
<feature type="transmembrane region" description="Helical" evidence="7">
    <location>
        <begin position="160"/>
        <end position="180"/>
    </location>
</feature>
<dbReference type="STRING" id="1810919.A0A3D8T330"/>
<gene>
    <name evidence="11" type="ORF">DSM5745_00262</name>
</gene>
<evidence type="ECO:0000256" key="2">
    <source>
        <dbReference type="ARBA" id="ARBA00006012"/>
    </source>
</evidence>
<feature type="domain" description="ABC transporter" evidence="8">
    <location>
        <begin position="423"/>
        <end position="554"/>
    </location>
</feature>
<feature type="domain" description="ABC-2 type transporter transmembrane" evidence="9">
    <location>
        <begin position="112"/>
        <end position="179"/>
    </location>
</feature>
<keyword evidence="5 7" id="KW-1133">Transmembrane helix</keyword>
<evidence type="ECO:0000313" key="11">
    <source>
        <dbReference type="EMBL" id="RDW92940.1"/>
    </source>
</evidence>
<dbReference type="Gene3D" id="3.40.50.300">
    <property type="entry name" value="P-loop containing nucleotide triphosphate hydrolases"/>
    <property type="match status" value="2"/>
</dbReference>
<evidence type="ECO:0000256" key="3">
    <source>
        <dbReference type="ARBA" id="ARBA00022448"/>
    </source>
</evidence>
<dbReference type="PANTHER" id="PTHR19241">
    <property type="entry name" value="ATP-BINDING CASSETTE TRANSPORTER"/>
    <property type="match status" value="1"/>
</dbReference>
<accession>A0A3D8T330</accession>
<protein>
    <recommendedName>
        <fullName evidence="13">ABC transporter domain-containing protein</fullName>
    </recommendedName>
</protein>
<dbReference type="InterPro" id="IPR003439">
    <property type="entry name" value="ABC_transporter-like_ATP-bd"/>
</dbReference>
<reference evidence="11 12" key="1">
    <citation type="journal article" date="2018" name="IMA Fungus">
        <title>IMA Genome-F 9: Draft genome sequence of Annulohypoxylon stygium, Aspergillus mulundensis, Berkeleyomyces basicola (syn. Thielaviopsis basicola), Ceratocystis smalleyi, two Cercospora beticola strains, Coleophoma cylindrospora, Fusarium fracticaudum, Phialophora cf. hyalina, and Morchella septimelata.</title>
        <authorList>
            <person name="Wingfield B.D."/>
            <person name="Bills G.F."/>
            <person name="Dong Y."/>
            <person name="Huang W."/>
            <person name="Nel W.J."/>
            <person name="Swalarsk-Parry B.S."/>
            <person name="Vaghefi N."/>
            <person name="Wilken P.M."/>
            <person name="An Z."/>
            <person name="de Beer Z.W."/>
            <person name="De Vos L."/>
            <person name="Chen L."/>
            <person name="Duong T.A."/>
            <person name="Gao Y."/>
            <person name="Hammerbacher A."/>
            <person name="Kikkert J.R."/>
            <person name="Li Y."/>
            <person name="Li H."/>
            <person name="Li K."/>
            <person name="Li Q."/>
            <person name="Liu X."/>
            <person name="Ma X."/>
            <person name="Naidoo K."/>
            <person name="Pethybridge S.J."/>
            <person name="Sun J."/>
            <person name="Steenkamp E.T."/>
            <person name="van der Nest M.A."/>
            <person name="van Wyk S."/>
            <person name="Wingfield M.J."/>
            <person name="Xiong C."/>
            <person name="Yue Q."/>
            <person name="Zhang X."/>
        </authorList>
    </citation>
    <scope>NUCLEOTIDE SEQUENCE [LARGE SCALE GENOMIC DNA]</scope>
    <source>
        <strain evidence="11 12">DSM 5745</strain>
    </source>
</reference>
<comment type="similarity">
    <text evidence="2">Belongs to the ABC transporter superfamily. ABCG family. PDR (TC 3.A.1.205) subfamily.</text>
</comment>
<dbReference type="RefSeq" id="XP_026608123.1">
    <property type="nucleotide sequence ID" value="XM_026742278.1"/>
</dbReference>
<dbReference type="OrthoDB" id="4526235at2759"/>
<dbReference type="GeneID" id="38110632"/>
<dbReference type="Pfam" id="PF01061">
    <property type="entry name" value="ABC2_membrane"/>
    <property type="match status" value="1"/>
</dbReference>
<sequence length="558" mass="62177">MRKRFRGEAIFNAETDVHFPQLSVGDTLTFAAKARAPRTRFADLSRNDYACHVRDVVMTMLGLRHTFNTRVGNDFVRGVSGGERKRVSIAEDILSGAPLQRAGSPYTLSIYEQVMLCLHRGFQRLRGDASLTTSAPIGNFIISLIVGSVFYNLPGDTSSFYSRGALLFYAVLLSAFSSALECDIQPAPILHVQSPKRTRGMLHLLVLFNYHDTDHVHGVPYLWCHLPHTISSPGPRGPAHSRPGHLHRFYHSHPRHARLSRWMNYINPIAYAFEAFMVNEFRHHDFPCAESGFIPSGPGYVNVSLENQICSTVSAAPGSRFINGDAYLATSYEYYSSHLWRNVGVTFAFMIFFMFVYLIATEYITEAMSKGEVLVFRRGHQPKMVNDPEATTAAPAKTAIPTIAAPRSSARRRSSSGRIWCPGAGKTTLLDVLATRVTMGVVTGEVLVDGLPRDNSFQRKTGYVQQQDVHLPTWTVREALQFSALLRQPAHYTRQEKLAYVDEVLELLGMQTYADAVVGVPGVGLNVEQRKRLTIAVELVARPQLLLFLDEPTSGLDS</sequence>
<evidence type="ECO:0000256" key="5">
    <source>
        <dbReference type="ARBA" id="ARBA00022989"/>
    </source>
</evidence>
<dbReference type="InterPro" id="IPR013525">
    <property type="entry name" value="ABC2_TM"/>
</dbReference>
<keyword evidence="12" id="KW-1185">Reference proteome</keyword>
<evidence type="ECO:0000259" key="8">
    <source>
        <dbReference type="Pfam" id="PF00005"/>
    </source>
</evidence>
<proteinExistence type="inferred from homology"/>
<dbReference type="GO" id="GO:0005524">
    <property type="term" value="F:ATP binding"/>
    <property type="evidence" value="ECO:0007669"/>
    <property type="project" value="InterPro"/>
</dbReference>
<dbReference type="GO" id="GO:0140359">
    <property type="term" value="F:ABC-type transporter activity"/>
    <property type="evidence" value="ECO:0007669"/>
    <property type="project" value="InterPro"/>
</dbReference>
<dbReference type="InterPro" id="IPR010929">
    <property type="entry name" value="PDR_CDR_ABC"/>
</dbReference>
<comment type="caution">
    <text evidence="11">The sequence shown here is derived from an EMBL/GenBank/DDBJ whole genome shotgun (WGS) entry which is preliminary data.</text>
</comment>
<dbReference type="GO" id="GO:0016020">
    <property type="term" value="C:membrane"/>
    <property type="evidence" value="ECO:0007669"/>
    <property type="project" value="UniProtKB-SubCell"/>
</dbReference>
<evidence type="ECO:0000256" key="4">
    <source>
        <dbReference type="ARBA" id="ARBA00022692"/>
    </source>
</evidence>
<evidence type="ECO:0000256" key="6">
    <source>
        <dbReference type="ARBA" id="ARBA00023136"/>
    </source>
</evidence>
<dbReference type="Proteomes" id="UP000256690">
    <property type="component" value="Unassembled WGS sequence"/>
</dbReference>
<dbReference type="InterPro" id="IPR027417">
    <property type="entry name" value="P-loop_NTPase"/>
</dbReference>
<dbReference type="EMBL" id="PVWQ01000001">
    <property type="protein sequence ID" value="RDW92940.1"/>
    <property type="molecule type" value="Genomic_DNA"/>
</dbReference>
<evidence type="ECO:0000259" key="9">
    <source>
        <dbReference type="Pfam" id="PF01061"/>
    </source>
</evidence>
<dbReference type="AlphaFoldDB" id="A0A3D8T330"/>
<comment type="subcellular location">
    <subcellularLocation>
        <location evidence="1">Membrane</location>
        <topology evidence="1">Multi-pass membrane protein</topology>
    </subcellularLocation>
</comment>
<evidence type="ECO:0000313" key="12">
    <source>
        <dbReference type="Proteomes" id="UP000256690"/>
    </source>
</evidence>
<keyword evidence="6 7" id="KW-0472">Membrane</keyword>
<name>A0A3D8T330_9EURO</name>
<dbReference type="GO" id="GO:0016887">
    <property type="term" value="F:ATP hydrolysis activity"/>
    <property type="evidence" value="ECO:0007669"/>
    <property type="project" value="InterPro"/>
</dbReference>
<organism evidence="11 12">
    <name type="scientific">Aspergillus mulundensis</name>
    <dbReference type="NCBI Taxonomy" id="1810919"/>
    <lineage>
        <taxon>Eukaryota</taxon>
        <taxon>Fungi</taxon>
        <taxon>Dikarya</taxon>
        <taxon>Ascomycota</taxon>
        <taxon>Pezizomycotina</taxon>
        <taxon>Eurotiomycetes</taxon>
        <taxon>Eurotiomycetidae</taxon>
        <taxon>Eurotiales</taxon>
        <taxon>Aspergillaceae</taxon>
        <taxon>Aspergillus</taxon>
        <taxon>Aspergillus subgen. Nidulantes</taxon>
    </lineage>
</organism>
<evidence type="ECO:0000259" key="10">
    <source>
        <dbReference type="Pfam" id="PF06422"/>
    </source>
</evidence>
<dbReference type="Pfam" id="PF00005">
    <property type="entry name" value="ABC_tran"/>
    <property type="match status" value="1"/>
</dbReference>
<evidence type="ECO:0008006" key="13">
    <source>
        <dbReference type="Google" id="ProtNLM"/>
    </source>
</evidence>
<evidence type="ECO:0000256" key="1">
    <source>
        <dbReference type="ARBA" id="ARBA00004141"/>
    </source>
</evidence>
<evidence type="ECO:0000256" key="7">
    <source>
        <dbReference type="SAM" id="Phobius"/>
    </source>
</evidence>
<feature type="transmembrane region" description="Helical" evidence="7">
    <location>
        <begin position="339"/>
        <end position="360"/>
    </location>
</feature>